<dbReference type="InterPro" id="IPR012337">
    <property type="entry name" value="RNaseH-like_sf"/>
</dbReference>
<evidence type="ECO:0000313" key="2">
    <source>
        <dbReference type="EMBL" id="GEX80111.1"/>
    </source>
</evidence>
<reference evidence="2" key="1">
    <citation type="journal article" date="2019" name="Sci. Rep.">
        <title>Draft genome of Tanacetum cinerariifolium, the natural source of mosquito coil.</title>
        <authorList>
            <person name="Yamashiro T."/>
            <person name="Shiraishi A."/>
            <person name="Satake H."/>
            <person name="Nakayama K."/>
        </authorList>
    </citation>
    <scope>NUCLEOTIDE SEQUENCE</scope>
</reference>
<proteinExistence type="predicted"/>
<sequence>MMREADLSKDTSGPESPTRTPKKLVCRRTYQLGDEGLSSGGTKLNSVFTTVEEDLSQPWLCEENDLFTARIRNFKVPKRTRMPTNVKTYDGTGDPEDHLKIFQTLAKIKRYNYEVLRKAFLGNFSQQKKYIKDPVEIHYIKQKEGESTEAFIERFKAKSIDGQESSMVIEAEVEGHLIHRMYVDGGSASEHSTSTLMNFMFVQSPLSYNSIIGRLGLIKVQAIPSTAHEMIKFPLKEGIVMLHINTIIPAERRMVAEAPKEPPPNEPTKTEGIKVAIHPEYLEQTVTIGGSLSKKGRMELCDLLKNNLDVFAWKPADMTCVPRSITEHHLNIRKRYACKGYPQIHMAEEDEEKTTFHTSQRLYCYTKISFGLKNAIATYQRLVDKAFEKQSGRRDVPGSHCKHEGNKSISGKRRSVMKLHSPRTLKEVQSLNGKLASLSRFLSNSAKRSLPFFKTLKNCIKIATSSENSTLLNFDFIAERLKKDDPSTNTPMEEEVLEPWILFTDGSPCLEGPGARLILIDPEGVEFTSAFRFKFDASNNETEYEALMAGLLIAEQMGVQNLTAKEIISGAWLRCVGPLQSEYVVREIHKGSCSMHSGPRDNSFMDWCEKLNIKQRFASVKHPQNNGQMERANHSLGEGIKARLGGENMNWVVEVPYVLWAHRTMIKSSNEDTSFSLTYDTEAVIPVKIGMPSLSNEASHAKEGEKLGPKWEGPYEVVEALEK</sequence>
<dbReference type="AlphaFoldDB" id="A0A699H8N0"/>
<dbReference type="SUPFAM" id="SSF53098">
    <property type="entry name" value="Ribonuclease H-like"/>
    <property type="match status" value="1"/>
</dbReference>
<dbReference type="InterPro" id="IPR043128">
    <property type="entry name" value="Rev_trsase/Diguanyl_cyclase"/>
</dbReference>
<feature type="compositionally biased region" description="Polar residues" evidence="1">
    <location>
        <begin position="10"/>
        <end position="19"/>
    </location>
</feature>
<organism evidence="2">
    <name type="scientific">Tanacetum cinerariifolium</name>
    <name type="common">Dalmatian daisy</name>
    <name type="synonym">Chrysanthemum cinerariifolium</name>
    <dbReference type="NCBI Taxonomy" id="118510"/>
    <lineage>
        <taxon>Eukaryota</taxon>
        <taxon>Viridiplantae</taxon>
        <taxon>Streptophyta</taxon>
        <taxon>Embryophyta</taxon>
        <taxon>Tracheophyta</taxon>
        <taxon>Spermatophyta</taxon>
        <taxon>Magnoliopsida</taxon>
        <taxon>eudicotyledons</taxon>
        <taxon>Gunneridae</taxon>
        <taxon>Pentapetalae</taxon>
        <taxon>asterids</taxon>
        <taxon>campanulids</taxon>
        <taxon>Asterales</taxon>
        <taxon>Asteraceae</taxon>
        <taxon>Asteroideae</taxon>
        <taxon>Anthemideae</taxon>
        <taxon>Anthemidinae</taxon>
        <taxon>Tanacetum</taxon>
    </lineage>
</organism>
<accession>A0A699H8N0</accession>
<dbReference type="Gene3D" id="3.30.70.270">
    <property type="match status" value="1"/>
</dbReference>
<name>A0A699H8N0_TANCI</name>
<dbReference type="PANTHER" id="PTHR48475">
    <property type="entry name" value="RIBONUCLEASE H"/>
    <property type="match status" value="1"/>
</dbReference>
<comment type="caution">
    <text evidence="2">The sequence shown here is derived from an EMBL/GenBank/DDBJ whole genome shotgun (WGS) entry which is preliminary data.</text>
</comment>
<dbReference type="Gene3D" id="3.30.420.10">
    <property type="entry name" value="Ribonuclease H-like superfamily/Ribonuclease H"/>
    <property type="match status" value="1"/>
</dbReference>
<dbReference type="EMBL" id="BKCJ010130980">
    <property type="protein sequence ID" value="GEX80111.1"/>
    <property type="molecule type" value="Genomic_DNA"/>
</dbReference>
<dbReference type="InterPro" id="IPR036397">
    <property type="entry name" value="RNaseH_sf"/>
</dbReference>
<keyword evidence="2" id="KW-0695">RNA-directed DNA polymerase</keyword>
<keyword evidence="2" id="KW-0808">Transferase</keyword>
<keyword evidence="2" id="KW-0548">Nucleotidyltransferase</keyword>
<protein>
    <submittedName>
        <fullName evidence="2">Reverse transcriptase domain-containing protein</fullName>
    </submittedName>
</protein>
<dbReference type="InterPro" id="IPR043502">
    <property type="entry name" value="DNA/RNA_pol_sf"/>
</dbReference>
<dbReference type="GO" id="GO:0003676">
    <property type="term" value="F:nucleic acid binding"/>
    <property type="evidence" value="ECO:0007669"/>
    <property type="project" value="InterPro"/>
</dbReference>
<dbReference type="PANTHER" id="PTHR48475:SF2">
    <property type="entry name" value="RIBONUCLEASE H"/>
    <property type="match status" value="1"/>
</dbReference>
<evidence type="ECO:0000256" key="1">
    <source>
        <dbReference type="SAM" id="MobiDB-lite"/>
    </source>
</evidence>
<dbReference type="SUPFAM" id="SSF56672">
    <property type="entry name" value="DNA/RNA polymerases"/>
    <property type="match status" value="1"/>
</dbReference>
<feature type="region of interest" description="Disordered" evidence="1">
    <location>
        <begin position="1"/>
        <end position="23"/>
    </location>
</feature>
<gene>
    <name evidence="2" type="ORF">Tci_352086</name>
</gene>
<dbReference type="GO" id="GO:0003964">
    <property type="term" value="F:RNA-directed DNA polymerase activity"/>
    <property type="evidence" value="ECO:0007669"/>
    <property type="project" value="UniProtKB-KW"/>
</dbReference>
<dbReference type="Gene3D" id="3.10.10.10">
    <property type="entry name" value="HIV Type 1 Reverse Transcriptase, subunit A, domain 1"/>
    <property type="match status" value="1"/>
</dbReference>